<evidence type="ECO:0000313" key="2">
    <source>
        <dbReference type="EMBL" id="AUF82385.1"/>
    </source>
</evidence>
<feature type="compositionally biased region" description="Polar residues" evidence="1">
    <location>
        <begin position="96"/>
        <end position="118"/>
    </location>
</feature>
<sequence length="332" mass="37875">MTEEEKDIKEYNTNNTEISQPPNVASSSVVMHLQVQQTDLLNEEESSYNYEREFLNYKPDVTLPWAYTENDSFSVSPQELLSNSVEIVKDSPVLSEDTTGKNNSVVAPQPNNQQTETEQPIVPEETTIHDENSYVKKVTSVLRDFERKNNDGEWQMSTSVSCYWCTFPFDNPPIGLPVKYFNTEDGFYVNGCFCSISCAAAYNLASRESNDTVCERHSMLCSLSRMLHGTDKIKVAPNWKSLQKFGGYMSIEQFRDFPQEKVLLCDVPPMRSLTVQLEEVNEGDVGSGYNYVPLDPVRVERGELSLKRKKPLHDFRNTLDHKMNVTIKTNTN</sequence>
<proteinExistence type="predicted"/>
<feature type="compositionally biased region" description="Basic and acidic residues" evidence="1">
    <location>
        <begin position="1"/>
        <end position="10"/>
    </location>
</feature>
<gene>
    <name evidence="2" type="ORF">TetV_293</name>
</gene>
<dbReference type="Proteomes" id="UP000244773">
    <property type="component" value="Segment"/>
</dbReference>
<feature type="compositionally biased region" description="Polar residues" evidence="1">
    <location>
        <begin position="11"/>
        <end position="23"/>
    </location>
</feature>
<protein>
    <recommendedName>
        <fullName evidence="4">MYM-type domain-containing protein</fullName>
    </recommendedName>
</protein>
<reference evidence="2" key="1">
    <citation type="journal article" date="2018" name="Virology">
        <title>A giant virus infecting green algae encodes key fermentation genes.</title>
        <authorList>
            <person name="Schvarcz C.R."/>
            <person name="Steward G.F."/>
        </authorList>
    </citation>
    <scope>NUCLEOTIDE SEQUENCE [LARGE SCALE GENOMIC DNA]</scope>
</reference>
<name>A0A2P0VNA1_9VIRU</name>
<dbReference type="EMBL" id="KY322437">
    <property type="protein sequence ID" value="AUF82385.1"/>
    <property type="molecule type" value="Genomic_DNA"/>
</dbReference>
<organism evidence="2">
    <name type="scientific">Tetraselmis virus 1</name>
    <dbReference type="NCBI Taxonomy" id="2060617"/>
    <lineage>
        <taxon>Viruses</taxon>
        <taxon>Varidnaviria</taxon>
        <taxon>Bamfordvirae</taxon>
        <taxon>Nucleocytoviricota</taxon>
        <taxon>Megaviricetes</taxon>
        <taxon>Imitervirales</taxon>
        <taxon>Allomimiviridae</taxon>
        <taxon>Oceanusvirus</taxon>
        <taxon>Oceanusvirus kaneohense</taxon>
    </lineage>
</organism>
<keyword evidence="3" id="KW-1185">Reference proteome</keyword>
<evidence type="ECO:0008006" key="4">
    <source>
        <dbReference type="Google" id="ProtNLM"/>
    </source>
</evidence>
<accession>A0A2P0VNA1</accession>
<feature type="region of interest" description="Disordered" evidence="1">
    <location>
        <begin position="1"/>
        <end position="23"/>
    </location>
</feature>
<evidence type="ECO:0000256" key="1">
    <source>
        <dbReference type="SAM" id="MobiDB-lite"/>
    </source>
</evidence>
<feature type="region of interest" description="Disordered" evidence="1">
    <location>
        <begin position="92"/>
        <end position="119"/>
    </location>
</feature>
<evidence type="ECO:0000313" key="3">
    <source>
        <dbReference type="Proteomes" id="UP000244773"/>
    </source>
</evidence>